<dbReference type="EMBL" id="LQBL01000028">
    <property type="protein sequence ID" value="KUG53497.1"/>
    <property type="molecule type" value="Genomic_DNA"/>
</dbReference>
<dbReference type="AlphaFoldDB" id="A0A0W8I651"/>
<protein>
    <recommendedName>
        <fullName evidence="3">FAD dependent oxidoreductase domain-containing protein</fullName>
    </recommendedName>
</protein>
<sequence length="521" mass="55287">MSSSHDAVVVGGGHNGLTAAAYLARTGRSVLLLERSPALGGATVSAEAFPGTGARLSRYSYLVSLLPRRIATDLSLSLSLARRRYSSYTPSAGSTAGLLIDHGDPSATAASFAAVGAAADAPRWEAFYARVEELARAVWPTVTEPLLRRREMAHRIGDPGLVRDFLERPLGEVVEAAVADDLVRGVILTDGLISTFADPHSAHLRHNICFLYHVIGGGTGDWDVPVGGMGEVSGQLERAARTAGADLRTGATVTSLEEGAVTWQDAEGMTHRATARHVLWAAAPSVLDEVAGKRGAAQERVEGSQVKVNLLLSRLPRLRDTGVAPEAAFGGTFHVHETYTQLRQAYAAAEAGVVPDPLPAEIYCHTLTDPTILSPRLRAEHPQAQTMTVFTLQTPDRLLDGRGADARDDLQRRVLDSLSSVLAEPLEDVVLSGPDGRPCIETRTTRDLQDSLAMPGGNIFHAPLDWPWADDDDPLDTPARRWGVDTAYPGVLLAGAGSRRGGGVSALGGYHAARALLETEG</sequence>
<dbReference type="Pfam" id="PF13450">
    <property type="entry name" value="NAD_binding_8"/>
    <property type="match status" value="1"/>
</dbReference>
<dbReference type="InterPro" id="IPR036188">
    <property type="entry name" value="FAD/NAD-bd_sf"/>
</dbReference>
<comment type="caution">
    <text evidence="1">The sequence shown here is derived from an EMBL/GenBank/DDBJ whole genome shotgun (WGS) entry which is preliminary data.</text>
</comment>
<proteinExistence type="predicted"/>
<reference evidence="1 2" key="1">
    <citation type="submission" date="2015-12" db="EMBL/GenBank/DDBJ databases">
        <title>Serinicoccus chungangenesis strain CD08_5 genome sequencing and assembly.</title>
        <authorList>
            <person name="Chander A.M."/>
            <person name="Kaur G."/>
            <person name="Nair G.R."/>
            <person name="Dhawan D.K."/>
            <person name="Kochhar R.K."/>
            <person name="Mayilraj S."/>
            <person name="Bhadada S.K."/>
        </authorList>
    </citation>
    <scope>NUCLEOTIDE SEQUENCE [LARGE SCALE GENOMIC DNA]</scope>
    <source>
        <strain evidence="1 2">CD08_5</strain>
    </source>
</reference>
<evidence type="ECO:0000313" key="1">
    <source>
        <dbReference type="EMBL" id="KUG53497.1"/>
    </source>
</evidence>
<evidence type="ECO:0008006" key="3">
    <source>
        <dbReference type="Google" id="ProtNLM"/>
    </source>
</evidence>
<dbReference type="PANTHER" id="PTHR10668">
    <property type="entry name" value="PHYTOENE DEHYDROGENASE"/>
    <property type="match status" value="1"/>
</dbReference>
<organism evidence="1 2">
    <name type="scientific">Serinicoccus chungangensis</name>
    <dbReference type="NCBI Taxonomy" id="767452"/>
    <lineage>
        <taxon>Bacteria</taxon>
        <taxon>Bacillati</taxon>
        <taxon>Actinomycetota</taxon>
        <taxon>Actinomycetes</taxon>
        <taxon>Micrococcales</taxon>
        <taxon>Ornithinimicrobiaceae</taxon>
        <taxon>Serinicoccus</taxon>
    </lineage>
</organism>
<gene>
    <name evidence="1" type="ORF">AVL62_01505</name>
</gene>
<dbReference type="OrthoDB" id="9774675at2"/>
<dbReference type="GO" id="GO:0005829">
    <property type="term" value="C:cytosol"/>
    <property type="evidence" value="ECO:0007669"/>
    <property type="project" value="TreeGrafter"/>
</dbReference>
<evidence type="ECO:0000313" key="2">
    <source>
        <dbReference type="Proteomes" id="UP000054837"/>
    </source>
</evidence>
<dbReference type="Proteomes" id="UP000054837">
    <property type="component" value="Unassembled WGS sequence"/>
</dbReference>
<name>A0A0W8I651_9MICO</name>
<dbReference type="PANTHER" id="PTHR10668:SF103">
    <property type="entry name" value="PYRIDINE NUCLEOTIDE-DISULFIDE OXIDOREDUCTASE DOMAIN-CONTAINING PROTEIN 2"/>
    <property type="match status" value="1"/>
</dbReference>
<dbReference type="RefSeq" id="WP_058891506.1">
    <property type="nucleotide sequence ID" value="NZ_LQBL01000028.1"/>
</dbReference>
<dbReference type="Gene3D" id="3.50.50.60">
    <property type="entry name" value="FAD/NAD(P)-binding domain"/>
    <property type="match status" value="1"/>
</dbReference>
<keyword evidence="2" id="KW-1185">Reference proteome</keyword>
<accession>A0A0W8I651</accession>
<dbReference type="STRING" id="767452.AVL62_01505"/>
<dbReference type="SUPFAM" id="SSF51905">
    <property type="entry name" value="FAD/NAD(P)-binding domain"/>
    <property type="match status" value="1"/>
</dbReference>